<gene>
    <name evidence="1" type="ORF">PN36_27960</name>
</gene>
<organism evidence="1 2">
    <name type="scientific">Candidatus Thiomargarita nelsonii</name>
    <dbReference type="NCBI Taxonomy" id="1003181"/>
    <lineage>
        <taxon>Bacteria</taxon>
        <taxon>Pseudomonadati</taxon>
        <taxon>Pseudomonadota</taxon>
        <taxon>Gammaproteobacteria</taxon>
        <taxon>Thiotrichales</taxon>
        <taxon>Thiotrichaceae</taxon>
        <taxon>Thiomargarita</taxon>
    </lineage>
</organism>
<name>A0A4E0QMQ1_9GAMM</name>
<dbReference type="Proteomes" id="UP000030428">
    <property type="component" value="Unassembled WGS sequence"/>
</dbReference>
<sequence length="102" mass="11511">MAIYQQVFLDKEAEQALEAVMQMAKLNLSEALKEGLVLLQQHLNQTPESKPFDIYKQLDLGEGGYAIVPSSQAKEGVKAALQRSESKIYFGRVLVDNQIYFF</sequence>
<accession>A0A4E0QMQ1</accession>
<evidence type="ECO:0000313" key="1">
    <source>
        <dbReference type="EMBL" id="TGO02248.1"/>
    </source>
</evidence>
<proteinExistence type="predicted"/>
<comment type="caution">
    <text evidence="1">The sequence shown here is derived from an EMBL/GenBank/DDBJ whole genome shotgun (WGS) entry which is preliminary data.</text>
</comment>
<protein>
    <submittedName>
        <fullName evidence="1">Uncharacterized protein</fullName>
    </submittedName>
</protein>
<keyword evidence="2" id="KW-1185">Reference proteome</keyword>
<dbReference type="AlphaFoldDB" id="A0A4E0QMQ1"/>
<reference evidence="1 2" key="1">
    <citation type="journal article" date="2016" name="Front. Microbiol.">
        <title>Single-Cell (Meta-)Genomics of a Dimorphic Candidatus Thiomargarita nelsonii Reveals Genomic Plasticity.</title>
        <authorList>
            <person name="Flood B.E."/>
            <person name="Fliss P."/>
            <person name="Jones D.S."/>
            <person name="Dick G.J."/>
            <person name="Jain S."/>
            <person name="Kaster A.K."/>
            <person name="Winkel M."/>
            <person name="Mussmann M."/>
            <person name="Bailey J."/>
        </authorList>
    </citation>
    <scope>NUCLEOTIDE SEQUENCE [LARGE SCALE GENOMIC DNA]</scope>
    <source>
        <strain evidence="1">Hydrate Ridge</strain>
    </source>
</reference>
<evidence type="ECO:0000313" key="2">
    <source>
        <dbReference type="Proteomes" id="UP000030428"/>
    </source>
</evidence>
<dbReference type="EMBL" id="JSZA02000177">
    <property type="protein sequence ID" value="TGO02248.1"/>
    <property type="molecule type" value="Genomic_DNA"/>
</dbReference>